<gene>
    <name evidence="1" type="ORF">BDN72DRAFT_848601</name>
</gene>
<sequence>MSAMIFALCAIPARLHIRWIFREGKGHLPQFYCDHPATSPPILCRLPHVSLNSIGANFSSAKCPFPSTTFADILLKED</sequence>
<name>A0ACD3A9U7_9AGAR</name>
<dbReference type="Proteomes" id="UP000308600">
    <property type="component" value="Unassembled WGS sequence"/>
</dbReference>
<reference evidence="1 2" key="1">
    <citation type="journal article" date="2019" name="Nat. Ecol. Evol.">
        <title>Megaphylogeny resolves global patterns of mushroom evolution.</title>
        <authorList>
            <person name="Varga T."/>
            <person name="Krizsan K."/>
            <person name="Foldi C."/>
            <person name="Dima B."/>
            <person name="Sanchez-Garcia M."/>
            <person name="Sanchez-Ramirez S."/>
            <person name="Szollosi G.J."/>
            <person name="Szarkandi J.G."/>
            <person name="Papp V."/>
            <person name="Albert L."/>
            <person name="Andreopoulos W."/>
            <person name="Angelini C."/>
            <person name="Antonin V."/>
            <person name="Barry K.W."/>
            <person name="Bougher N.L."/>
            <person name="Buchanan P."/>
            <person name="Buyck B."/>
            <person name="Bense V."/>
            <person name="Catcheside P."/>
            <person name="Chovatia M."/>
            <person name="Cooper J."/>
            <person name="Damon W."/>
            <person name="Desjardin D."/>
            <person name="Finy P."/>
            <person name="Geml J."/>
            <person name="Haridas S."/>
            <person name="Hughes K."/>
            <person name="Justo A."/>
            <person name="Karasinski D."/>
            <person name="Kautmanova I."/>
            <person name="Kiss B."/>
            <person name="Kocsube S."/>
            <person name="Kotiranta H."/>
            <person name="LaButti K.M."/>
            <person name="Lechner B.E."/>
            <person name="Liimatainen K."/>
            <person name="Lipzen A."/>
            <person name="Lukacs Z."/>
            <person name="Mihaltcheva S."/>
            <person name="Morgado L.N."/>
            <person name="Niskanen T."/>
            <person name="Noordeloos M.E."/>
            <person name="Ohm R.A."/>
            <person name="Ortiz-Santana B."/>
            <person name="Ovrebo C."/>
            <person name="Racz N."/>
            <person name="Riley R."/>
            <person name="Savchenko A."/>
            <person name="Shiryaev A."/>
            <person name="Soop K."/>
            <person name="Spirin V."/>
            <person name="Szebenyi C."/>
            <person name="Tomsovsky M."/>
            <person name="Tulloss R.E."/>
            <person name="Uehling J."/>
            <person name="Grigoriev I.V."/>
            <person name="Vagvolgyi C."/>
            <person name="Papp T."/>
            <person name="Martin F.M."/>
            <person name="Miettinen O."/>
            <person name="Hibbett D.S."/>
            <person name="Nagy L.G."/>
        </authorList>
    </citation>
    <scope>NUCLEOTIDE SEQUENCE [LARGE SCALE GENOMIC DNA]</scope>
    <source>
        <strain evidence="1 2">NL-1719</strain>
    </source>
</reference>
<protein>
    <submittedName>
        <fullName evidence="1">Uncharacterized protein</fullName>
    </submittedName>
</protein>
<feature type="non-terminal residue" evidence="1">
    <location>
        <position position="1"/>
    </location>
</feature>
<proteinExistence type="predicted"/>
<evidence type="ECO:0000313" key="2">
    <source>
        <dbReference type="Proteomes" id="UP000308600"/>
    </source>
</evidence>
<organism evidence="1 2">
    <name type="scientific">Pluteus cervinus</name>
    <dbReference type="NCBI Taxonomy" id="181527"/>
    <lineage>
        <taxon>Eukaryota</taxon>
        <taxon>Fungi</taxon>
        <taxon>Dikarya</taxon>
        <taxon>Basidiomycota</taxon>
        <taxon>Agaricomycotina</taxon>
        <taxon>Agaricomycetes</taxon>
        <taxon>Agaricomycetidae</taxon>
        <taxon>Agaricales</taxon>
        <taxon>Pluteineae</taxon>
        <taxon>Pluteaceae</taxon>
        <taxon>Pluteus</taxon>
    </lineage>
</organism>
<dbReference type="EMBL" id="ML208577">
    <property type="protein sequence ID" value="TFK62500.1"/>
    <property type="molecule type" value="Genomic_DNA"/>
</dbReference>
<evidence type="ECO:0000313" key="1">
    <source>
        <dbReference type="EMBL" id="TFK62500.1"/>
    </source>
</evidence>
<keyword evidence="2" id="KW-1185">Reference proteome</keyword>
<accession>A0ACD3A9U7</accession>